<gene>
    <name evidence="1" type="ORF">AAE02nite_47040</name>
</gene>
<comment type="caution">
    <text evidence="1">The sequence shown here is derived from an EMBL/GenBank/DDBJ whole genome shotgun (WGS) entry which is preliminary data.</text>
</comment>
<organism evidence="1 2">
    <name type="scientific">Adhaeribacter aerolatus</name>
    <dbReference type="NCBI Taxonomy" id="670289"/>
    <lineage>
        <taxon>Bacteria</taxon>
        <taxon>Pseudomonadati</taxon>
        <taxon>Bacteroidota</taxon>
        <taxon>Cytophagia</taxon>
        <taxon>Cytophagales</taxon>
        <taxon>Hymenobacteraceae</taxon>
        <taxon>Adhaeribacter</taxon>
    </lineage>
</organism>
<keyword evidence="2" id="KW-1185">Reference proteome</keyword>
<dbReference type="SUPFAM" id="SSF53474">
    <property type="entry name" value="alpha/beta-Hydrolases"/>
    <property type="match status" value="1"/>
</dbReference>
<evidence type="ECO:0000313" key="1">
    <source>
        <dbReference type="EMBL" id="GEO07040.1"/>
    </source>
</evidence>
<dbReference type="InterPro" id="IPR029058">
    <property type="entry name" value="AB_hydrolase_fold"/>
</dbReference>
<evidence type="ECO:0000313" key="2">
    <source>
        <dbReference type="Proteomes" id="UP000321532"/>
    </source>
</evidence>
<evidence type="ECO:0008006" key="3">
    <source>
        <dbReference type="Google" id="ProtNLM"/>
    </source>
</evidence>
<sequence>MYAQIYVQHHPDRLLSLFLCSPGSGTGRQWKDAMLEVARYTKNRSSLVEWLNLNIYSALGLLGSDRAYQKFYCLVLTNFNRGFREDQPEHFRFHCIKAKVINQTTKNILTAPVLPVLTDPGFRITIVYGNSDIFGESNKYIIQRHPSAAVLYIPESGHLSWSHNLRVFEPILQTHFNL</sequence>
<dbReference type="Proteomes" id="UP000321532">
    <property type="component" value="Unassembled WGS sequence"/>
</dbReference>
<proteinExistence type="predicted"/>
<dbReference type="AlphaFoldDB" id="A0A512B512"/>
<name>A0A512B512_9BACT</name>
<reference evidence="1 2" key="1">
    <citation type="submission" date="2019-07" db="EMBL/GenBank/DDBJ databases">
        <title>Whole genome shotgun sequence of Adhaeribacter aerolatus NBRC 106133.</title>
        <authorList>
            <person name="Hosoyama A."/>
            <person name="Uohara A."/>
            <person name="Ohji S."/>
            <person name="Ichikawa N."/>
        </authorList>
    </citation>
    <scope>NUCLEOTIDE SEQUENCE [LARGE SCALE GENOMIC DNA]</scope>
    <source>
        <strain evidence="1 2">NBRC 106133</strain>
    </source>
</reference>
<accession>A0A512B512</accession>
<protein>
    <recommendedName>
        <fullName evidence="3">AB hydrolase-1 domain-containing protein</fullName>
    </recommendedName>
</protein>
<dbReference type="EMBL" id="BJYS01000049">
    <property type="protein sequence ID" value="GEO07040.1"/>
    <property type="molecule type" value="Genomic_DNA"/>
</dbReference>
<dbReference type="Gene3D" id="3.40.50.1820">
    <property type="entry name" value="alpha/beta hydrolase"/>
    <property type="match status" value="1"/>
</dbReference>